<dbReference type="AlphaFoldDB" id="A0A4R3HSC3"/>
<evidence type="ECO:0000256" key="5">
    <source>
        <dbReference type="ARBA" id="ARBA00022723"/>
    </source>
</evidence>
<evidence type="ECO:0000259" key="8">
    <source>
        <dbReference type="SMART" id="SM00928"/>
    </source>
</evidence>
<keyword evidence="4" id="KW-0004">4Fe-4S</keyword>
<dbReference type="Pfam" id="PF01512">
    <property type="entry name" value="Complex1_51K"/>
    <property type="match status" value="1"/>
</dbReference>
<evidence type="ECO:0000313" key="9">
    <source>
        <dbReference type="EMBL" id="TCS33081.1"/>
    </source>
</evidence>
<dbReference type="RefSeq" id="WP_132260292.1">
    <property type="nucleotide sequence ID" value="NZ_SLZQ01000018.1"/>
</dbReference>
<evidence type="ECO:0000256" key="6">
    <source>
        <dbReference type="ARBA" id="ARBA00023004"/>
    </source>
</evidence>
<evidence type="ECO:0000256" key="2">
    <source>
        <dbReference type="ARBA" id="ARBA00001966"/>
    </source>
</evidence>
<dbReference type="InterPro" id="IPR019575">
    <property type="entry name" value="Nuop51_4Fe4S-bd"/>
</dbReference>
<sequence length="488" mass="52195">MAPLAAQRHAANGSYYHLSQVALVGHACEGMACFAARKDNPQCWDQAHARMPPVFCLGQCYQAPAVFGNDVKPNVAAFARQHVLLGNLLKGGARRLETYVENGGGIALRHAIAMPHTDLISVIAASGLRGRGGAGFPTGRKWATVAAAGASRKYVVANADEGDPGAFSDRLLMEDDPFLLIEAMLVAAIAVGAEHGYIYLRKEYPGALASLRMALQEAYQAGWLGPSVLDTSHRFELELVIGQGSYVCGEETAMLNSIEGKRPEVRVRPPQITEHGLFSAPTLVNNVETLCAVPWIVTHGAQAYAELGTPASRGTKLVSLNSLFRRPGLYEVEFGTPLRQIVEQVGGGMKRGRLLGIMVGGPLAGLVPPALLDTPFAYEEMQSIGCAVGHGGMIAFADDTSISELLAEVFRFGALESCGKCTPCHLGSPELAAMWQAVLNGQRISRQRWHALVDALAESSLCGHGRGLAEFARAIERHYPQEVARCFA</sequence>
<dbReference type="PANTHER" id="PTHR43578">
    <property type="entry name" value="NADH-QUINONE OXIDOREDUCTASE SUBUNIT F"/>
    <property type="match status" value="1"/>
</dbReference>
<evidence type="ECO:0000256" key="4">
    <source>
        <dbReference type="ARBA" id="ARBA00022485"/>
    </source>
</evidence>
<keyword evidence="10" id="KW-1185">Reference proteome</keyword>
<reference evidence="9 10" key="1">
    <citation type="submission" date="2019-03" db="EMBL/GenBank/DDBJ databases">
        <title>Genomic Encyclopedia of Type Strains, Phase IV (KMG-IV): sequencing the most valuable type-strain genomes for metagenomic binning, comparative biology and taxonomic classification.</title>
        <authorList>
            <person name="Goeker M."/>
        </authorList>
    </citation>
    <scope>NUCLEOTIDE SEQUENCE [LARGE SCALE GENOMIC DNA]</scope>
    <source>
        <strain evidence="9 10">DSM 7445</strain>
    </source>
</reference>
<dbReference type="InterPro" id="IPR037207">
    <property type="entry name" value="Nuop51_4Fe4S-bd_sf"/>
</dbReference>
<dbReference type="GO" id="GO:0051539">
    <property type="term" value="F:4 iron, 4 sulfur cluster binding"/>
    <property type="evidence" value="ECO:0007669"/>
    <property type="project" value="UniProtKB-KW"/>
</dbReference>
<evidence type="ECO:0000256" key="3">
    <source>
        <dbReference type="ARBA" id="ARBA00007523"/>
    </source>
</evidence>
<evidence type="ECO:0000256" key="1">
    <source>
        <dbReference type="ARBA" id="ARBA00001917"/>
    </source>
</evidence>
<comment type="similarity">
    <text evidence="3">Belongs to the complex I 51 kDa subunit family.</text>
</comment>
<dbReference type="InterPro" id="IPR037225">
    <property type="entry name" value="Nuo51_FMN-bd_sf"/>
</dbReference>
<dbReference type="Gene3D" id="1.20.1440.230">
    <property type="entry name" value="NADH-ubiquinone oxidoreductase 51kDa subunit, iron-sulphur binding domain"/>
    <property type="match status" value="1"/>
</dbReference>
<gene>
    <name evidence="9" type="ORF">EDC30_11822</name>
</gene>
<dbReference type="SMART" id="SM00928">
    <property type="entry name" value="NADH_4Fe-4S"/>
    <property type="match status" value="1"/>
</dbReference>
<keyword evidence="6" id="KW-0408">Iron</keyword>
<dbReference type="SUPFAM" id="SSF140490">
    <property type="entry name" value="Nqo1C-terminal domain-like"/>
    <property type="match status" value="1"/>
</dbReference>
<dbReference type="GO" id="GO:0046872">
    <property type="term" value="F:metal ion binding"/>
    <property type="evidence" value="ECO:0007669"/>
    <property type="project" value="UniProtKB-KW"/>
</dbReference>
<dbReference type="Gene3D" id="3.10.20.600">
    <property type="match status" value="1"/>
</dbReference>
<comment type="cofactor">
    <cofactor evidence="1">
        <name>FMN</name>
        <dbReference type="ChEBI" id="CHEBI:58210"/>
    </cofactor>
</comment>
<dbReference type="InterPro" id="IPR011538">
    <property type="entry name" value="Nuo51_FMN-bd"/>
</dbReference>
<dbReference type="PANTHER" id="PTHR43578:SF3">
    <property type="entry name" value="NADH-QUINONE OXIDOREDUCTASE SUBUNIT F"/>
    <property type="match status" value="1"/>
</dbReference>
<dbReference type="Gene3D" id="3.40.50.11540">
    <property type="entry name" value="NADH-ubiquinone oxidoreductase 51kDa subunit"/>
    <property type="match status" value="1"/>
</dbReference>
<evidence type="ECO:0000313" key="10">
    <source>
        <dbReference type="Proteomes" id="UP000295382"/>
    </source>
</evidence>
<dbReference type="SUPFAM" id="SSF142984">
    <property type="entry name" value="Nqo1 middle domain-like"/>
    <property type="match status" value="1"/>
</dbReference>
<dbReference type="EMBL" id="SLZQ01000018">
    <property type="protein sequence ID" value="TCS33081.1"/>
    <property type="molecule type" value="Genomic_DNA"/>
</dbReference>
<comment type="cofactor">
    <cofactor evidence="2">
        <name>[4Fe-4S] cluster</name>
        <dbReference type="ChEBI" id="CHEBI:49883"/>
    </cofactor>
</comment>
<dbReference type="Pfam" id="PF10589">
    <property type="entry name" value="NADH_4Fe-4S"/>
    <property type="match status" value="1"/>
</dbReference>
<proteinExistence type="inferred from homology"/>
<keyword evidence="7" id="KW-0411">Iron-sulfur</keyword>
<keyword evidence="5" id="KW-0479">Metal-binding</keyword>
<name>A0A4R3HSC3_PAULE</name>
<protein>
    <submittedName>
        <fullName evidence="9">Formate dehydrogenase iron-sulfur subunit</fullName>
    </submittedName>
</protein>
<comment type="caution">
    <text evidence="9">The sequence shown here is derived from an EMBL/GenBank/DDBJ whole genome shotgun (WGS) entry which is preliminary data.</text>
</comment>
<dbReference type="OrthoDB" id="9805533at2"/>
<evidence type="ECO:0000256" key="7">
    <source>
        <dbReference type="ARBA" id="ARBA00023014"/>
    </source>
</evidence>
<dbReference type="SUPFAM" id="SSF142019">
    <property type="entry name" value="Nqo1 FMN-binding domain-like"/>
    <property type="match status" value="1"/>
</dbReference>
<dbReference type="FunFam" id="3.40.50.11540:FF:000001">
    <property type="entry name" value="NADH dehydrogenase [ubiquinone] flavoprotein 1, mitochondrial"/>
    <property type="match status" value="1"/>
</dbReference>
<feature type="domain" description="NADH-ubiquinone oxidoreductase 51kDa subunit iron-sulphur binding" evidence="8">
    <location>
        <begin position="403"/>
        <end position="448"/>
    </location>
</feature>
<organism evidence="9 10">
    <name type="scientific">Paucimonas lemoignei</name>
    <name type="common">Pseudomonas lemoignei</name>
    <dbReference type="NCBI Taxonomy" id="29443"/>
    <lineage>
        <taxon>Bacteria</taxon>
        <taxon>Pseudomonadati</taxon>
        <taxon>Pseudomonadota</taxon>
        <taxon>Betaproteobacteria</taxon>
        <taxon>Burkholderiales</taxon>
        <taxon>Burkholderiaceae</taxon>
        <taxon>Paucimonas</taxon>
    </lineage>
</organism>
<dbReference type="Proteomes" id="UP000295382">
    <property type="component" value="Unassembled WGS sequence"/>
</dbReference>
<accession>A0A4R3HSC3</accession>